<dbReference type="Proteomes" id="UP000596742">
    <property type="component" value="Unassembled WGS sequence"/>
</dbReference>
<organism evidence="1 2">
    <name type="scientific">Mytilus galloprovincialis</name>
    <name type="common">Mediterranean mussel</name>
    <dbReference type="NCBI Taxonomy" id="29158"/>
    <lineage>
        <taxon>Eukaryota</taxon>
        <taxon>Metazoa</taxon>
        <taxon>Spiralia</taxon>
        <taxon>Lophotrochozoa</taxon>
        <taxon>Mollusca</taxon>
        <taxon>Bivalvia</taxon>
        <taxon>Autobranchia</taxon>
        <taxon>Pteriomorphia</taxon>
        <taxon>Mytilida</taxon>
        <taxon>Mytiloidea</taxon>
        <taxon>Mytilidae</taxon>
        <taxon>Mytilinae</taxon>
        <taxon>Mytilus</taxon>
    </lineage>
</organism>
<accession>A0A8B6F4D7</accession>
<keyword evidence="2" id="KW-1185">Reference proteome</keyword>
<dbReference type="InterPro" id="IPR011992">
    <property type="entry name" value="EF-hand-dom_pair"/>
</dbReference>
<evidence type="ECO:0000313" key="2">
    <source>
        <dbReference type="Proteomes" id="UP000596742"/>
    </source>
</evidence>
<dbReference type="Gene3D" id="1.10.238.10">
    <property type="entry name" value="EF-hand"/>
    <property type="match status" value="1"/>
</dbReference>
<protein>
    <recommendedName>
        <fullName evidence="3">EF-hand domain-containing protein</fullName>
    </recommendedName>
</protein>
<dbReference type="EMBL" id="UYJE01006137">
    <property type="protein sequence ID" value="VDI43329.1"/>
    <property type="molecule type" value="Genomic_DNA"/>
</dbReference>
<dbReference type="SUPFAM" id="SSF47473">
    <property type="entry name" value="EF-hand"/>
    <property type="match status" value="1"/>
</dbReference>
<sequence length="206" mass="23328">MELYIPECFPFCQFVKDLKLSCVLVVLAFCASQTIAQKKTTVTGDLTKNRDIGTRVDLGISHQRKKWGFDGSAFGTSRGHRGGSLGISHKRKNFEFGGSVFGDNRGNRGAKVGFKWKFGKRSTAWNGEHFEVRVIVNHCDFNVYDINEDSVITVDEIYELFPQRTDAHRLFKALDSTSVDGKVTIDEFQMMAPQVIKKCGYNKYTY</sequence>
<evidence type="ECO:0008006" key="3">
    <source>
        <dbReference type="Google" id="ProtNLM"/>
    </source>
</evidence>
<dbReference type="OrthoDB" id="6048781at2759"/>
<gene>
    <name evidence="1" type="ORF">MGAL_10B035465</name>
</gene>
<reference evidence="1" key="1">
    <citation type="submission" date="2018-11" db="EMBL/GenBank/DDBJ databases">
        <authorList>
            <person name="Alioto T."/>
            <person name="Alioto T."/>
        </authorList>
    </citation>
    <scope>NUCLEOTIDE SEQUENCE</scope>
</reference>
<name>A0A8B6F4D7_MYTGA</name>
<proteinExistence type="predicted"/>
<comment type="caution">
    <text evidence="1">The sequence shown here is derived from an EMBL/GenBank/DDBJ whole genome shotgun (WGS) entry which is preliminary data.</text>
</comment>
<evidence type="ECO:0000313" key="1">
    <source>
        <dbReference type="EMBL" id="VDI43329.1"/>
    </source>
</evidence>
<dbReference type="AlphaFoldDB" id="A0A8B6F4D7"/>